<name>A0ABM1FQ76_SOLPN</name>
<feature type="domain" description="NAC" evidence="6">
    <location>
        <begin position="1"/>
        <end position="151"/>
    </location>
</feature>
<evidence type="ECO:0000256" key="3">
    <source>
        <dbReference type="ARBA" id="ARBA00023163"/>
    </source>
</evidence>
<feature type="region of interest" description="Disordered" evidence="5">
    <location>
        <begin position="296"/>
        <end position="320"/>
    </location>
</feature>
<dbReference type="PANTHER" id="PTHR31719:SF212">
    <property type="entry name" value="NAC DOMAIN-CONTAINING PROTEIN 72-LIKE"/>
    <property type="match status" value="1"/>
</dbReference>
<dbReference type="Pfam" id="PF02365">
    <property type="entry name" value="NAM"/>
    <property type="match status" value="1"/>
</dbReference>
<protein>
    <submittedName>
        <fullName evidence="8">NAC domain-containing protein 83-like</fullName>
    </submittedName>
</protein>
<feature type="region of interest" description="Disordered" evidence="5">
    <location>
        <begin position="156"/>
        <end position="191"/>
    </location>
</feature>
<accession>A0ABM1FQ76</accession>
<keyword evidence="3" id="KW-0804">Transcription</keyword>
<dbReference type="InterPro" id="IPR036093">
    <property type="entry name" value="NAC_dom_sf"/>
</dbReference>
<sequence>MGFHFMPTEKELDMYLKLKASNGYIPPGIFTNLDIYEYEPHQLSGFAEKHWDGRMYFFTYVKMKFGNGNKIARNLHSGKGYWKSTQARKNIEENDNTIGTKTPLTYYKSSPNNSKAKKTSWLMTEIRLPINSPLLNNKSDYELTLCVIYYKKGKKKNDNDDNNDDNDDDNDNDDNEIEDDTENDDDQFFNNLSSSNEYLLQQYQALVDVTDIASTSTMQPISFSHQLPYGGMDNFDHNYSNIQNHNLHGYDPNIDPYLNYDNFTYIGDENIDSNSIIVDPIDQNTLEICVAPVSQDDQKPSIDNQDYDDHQQFKMKKIKR</sequence>
<keyword evidence="1" id="KW-0805">Transcription regulation</keyword>
<reference evidence="7" key="1">
    <citation type="journal article" date="2014" name="Nat. Genet.">
        <title>The genome of the stress-tolerant wild tomato species Solanum pennellii.</title>
        <authorList>
            <person name="Bolger A."/>
            <person name="Scossa F."/>
            <person name="Bolger M.E."/>
            <person name="Lanz C."/>
            <person name="Maumus F."/>
            <person name="Tohge T."/>
            <person name="Quesneville H."/>
            <person name="Alseekh S."/>
            <person name="Sorensen I."/>
            <person name="Lichtenstein G."/>
            <person name="Fich E.A."/>
            <person name="Conte M."/>
            <person name="Keller H."/>
            <person name="Schneeberger K."/>
            <person name="Schwacke R."/>
            <person name="Ofner I."/>
            <person name="Vrebalov J."/>
            <person name="Xu Y."/>
            <person name="Osorio S."/>
            <person name="Aflitos S.A."/>
            <person name="Schijlen E."/>
            <person name="Jimenez-Gomez J.M."/>
            <person name="Ryngajllo M."/>
            <person name="Kimura S."/>
            <person name="Kumar R."/>
            <person name="Koenig D."/>
            <person name="Headland L.R."/>
            <person name="Maloof J.N."/>
            <person name="Sinha N."/>
            <person name="van Ham R.C."/>
            <person name="Lankhorst R.K."/>
            <person name="Mao L."/>
            <person name="Vogel A."/>
            <person name="Arsova B."/>
            <person name="Panstruga R."/>
            <person name="Fei Z."/>
            <person name="Rose J.K."/>
            <person name="Zamir D."/>
            <person name="Carrari F."/>
            <person name="Giovannoni J.J."/>
            <person name="Weigel D."/>
            <person name="Usadel B."/>
            <person name="Fernie A.R."/>
        </authorList>
    </citation>
    <scope>NUCLEOTIDE SEQUENCE [LARGE SCALE GENOMIC DNA]</scope>
    <source>
        <strain evidence="7">cv. LA0716</strain>
    </source>
</reference>
<evidence type="ECO:0000313" key="8">
    <source>
        <dbReference type="RefSeq" id="XP_015060072.2"/>
    </source>
</evidence>
<dbReference type="SUPFAM" id="SSF101941">
    <property type="entry name" value="NAC domain"/>
    <property type="match status" value="1"/>
</dbReference>
<reference evidence="8" key="2">
    <citation type="submission" date="2025-08" db="UniProtKB">
        <authorList>
            <consortium name="RefSeq"/>
        </authorList>
    </citation>
    <scope>IDENTIFICATION</scope>
</reference>
<dbReference type="RefSeq" id="XP_015060072.2">
    <property type="nucleotide sequence ID" value="XM_015204586.2"/>
</dbReference>
<evidence type="ECO:0000256" key="1">
    <source>
        <dbReference type="ARBA" id="ARBA00023015"/>
    </source>
</evidence>
<keyword evidence="7" id="KW-1185">Reference proteome</keyword>
<dbReference type="GeneID" id="107005942"/>
<feature type="compositionally biased region" description="Acidic residues" evidence="5">
    <location>
        <begin position="160"/>
        <end position="187"/>
    </location>
</feature>
<evidence type="ECO:0000313" key="7">
    <source>
        <dbReference type="Proteomes" id="UP000694930"/>
    </source>
</evidence>
<proteinExistence type="predicted"/>
<dbReference type="PROSITE" id="PS51005">
    <property type="entry name" value="NAC"/>
    <property type="match status" value="1"/>
</dbReference>
<keyword evidence="4" id="KW-0539">Nucleus</keyword>
<dbReference type="Gene3D" id="2.170.150.80">
    <property type="entry name" value="NAC domain"/>
    <property type="match status" value="1"/>
</dbReference>
<dbReference type="Proteomes" id="UP000694930">
    <property type="component" value="Chromosome 12"/>
</dbReference>
<dbReference type="PANTHER" id="PTHR31719">
    <property type="entry name" value="NAC TRANSCRIPTION FACTOR 56"/>
    <property type="match status" value="1"/>
</dbReference>
<evidence type="ECO:0000256" key="2">
    <source>
        <dbReference type="ARBA" id="ARBA00023125"/>
    </source>
</evidence>
<dbReference type="InterPro" id="IPR003441">
    <property type="entry name" value="NAC-dom"/>
</dbReference>
<evidence type="ECO:0000259" key="6">
    <source>
        <dbReference type="PROSITE" id="PS51005"/>
    </source>
</evidence>
<organism evidence="7 8">
    <name type="scientific">Solanum pennellii</name>
    <name type="common">Tomato</name>
    <name type="synonym">Lycopersicon pennellii</name>
    <dbReference type="NCBI Taxonomy" id="28526"/>
    <lineage>
        <taxon>Eukaryota</taxon>
        <taxon>Viridiplantae</taxon>
        <taxon>Streptophyta</taxon>
        <taxon>Embryophyta</taxon>
        <taxon>Tracheophyta</taxon>
        <taxon>Spermatophyta</taxon>
        <taxon>Magnoliopsida</taxon>
        <taxon>eudicotyledons</taxon>
        <taxon>Gunneridae</taxon>
        <taxon>Pentapetalae</taxon>
        <taxon>asterids</taxon>
        <taxon>lamiids</taxon>
        <taxon>Solanales</taxon>
        <taxon>Solanaceae</taxon>
        <taxon>Solanoideae</taxon>
        <taxon>Solaneae</taxon>
        <taxon>Solanum</taxon>
        <taxon>Solanum subgen. Lycopersicon</taxon>
    </lineage>
</organism>
<keyword evidence="2" id="KW-0238">DNA-binding</keyword>
<evidence type="ECO:0000256" key="5">
    <source>
        <dbReference type="SAM" id="MobiDB-lite"/>
    </source>
</evidence>
<evidence type="ECO:0000256" key="4">
    <source>
        <dbReference type="ARBA" id="ARBA00023242"/>
    </source>
</evidence>
<gene>
    <name evidence="8" type="primary">LOC107005942</name>
</gene>